<name>A0A5C0AZL3_9BURK</name>
<keyword evidence="2" id="KW-1185">Reference proteome</keyword>
<protein>
    <submittedName>
        <fullName evidence="1">Uncharacterized protein</fullName>
    </submittedName>
</protein>
<dbReference type="OrthoDB" id="8595817at2"/>
<accession>A0A5C0AZL3</accession>
<dbReference type="RefSeq" id="WP_148816949.1">
    <property type="nucleotide sequence ID" value="NZ_CP043046.1"/>
</dbReference>
<sequence>MSARDEHILSVLPTHNDAAKWMTTPKVAERLRNAGIPITHVKTVQRWLEKLETQGVVSRQPAGNALAWQRKEGAGGIAARAGGLMTFNEALALQVLKRFSDRHVPAMVSTSLDSMFKVAELRLRAGTQDGAQHAAWHHKVAVVDSGFQPKAPLLADAIFHEVSNALFTERMMELVYARRDTVPGTSSRKQRVMPLGLVETAAGLV</sequence>
<organism evidence="1 2">
    <name type="scientific">Pigmentiphaga aceris</name>
    <dbReference type="NCBI Taxonomy" id="1940612"/>
    <lineage>
        <taxon>Bacteria</taxon>
        <taxon>Pseudomonadati</taxon>
        <taxon>Pseudomonadota</taxon>
        <taxon>Betaproteobacteria</taxon>
        <taxon>Burkholderiales</taxon>
        <taxon>Alcaligenaceae</taxon>
        <taxon>Pigmentiphaga</taxon>
    </lineage>
</organism>
<dbReference type="Proteomes" id="UP000325161">
    <property type="component" value="Chromosome"/>
</dbReference>
<reference evidence="1 2" key="1">
    <citation type="submission" date="2019-08" db="EMBL/GenBank/DDBJ databases">
        <title>Amphibian skin-associated Pigmentiphaga: genome sequence and occurrence across geography and hosts.</title>
        <authorList>
            <person name="Bletz M.C."/>
            <person name="Bunk B."/>
            <person name="Sproeer C."/>
            <person name="Biwer P."/>
            <person name="Reiter S."/>
            <person name="Rabemananjara F.C.E."/>
            <person name="Schulz S."/>
            <person name="Overmann J."/>
            <person name="Vences M."/>
        </authorList>
    </citation>
    <scope>NUCLEOTIDE SEQUENCE [LARGE SCALE GENOMIC DNA]</scope>
    <source>
        <strain evidence="1 2">Mada1488</strain>
    </source>
</reference>
<gene>
    <name evidence="1" type="ORF">FXN63_20205</name>
</gene>
<dbReference type="KEGG" id="pacr:FXN63_20205"/>
<evidence type="ECO:0000313" key="1">
    <source>
        <dbReference type="EMBL" id="QEI07902.1"/>
    </source>
</evidence>
<evidence type="ECO:0000313" key="2">
    <source>
        <dbReference type="Proteomes" id="UP000325161"/>
    </source>
</evidence>
<proteinExistence type="predicted"/>
<dbReference type="EMBL" id="CP043046">
    <property type="protein sequence ID" value="QEI07902.1"/>
    <property type="molecule type" value="Genomic_DNA"/>
</dbReference>
<dbReference type="AlphaFoldDB" id="A0A5C0AZL3"/>